<evidence type="ECO:0000313" key="4">
    <source>
        <dbReference type="Proteomes" id="UP001497444"/>
    </source>
</evidence>
<accession>A0ABP0VJT9</accession>
<feature type="coiled-coil region" evidence="2">
    <location>
        <begin position="314"/>
        <end position="376"/>
    </location>
</feature>
<evidence type="ECO:0000313" key="3">
    <source>
        <dbReference type="EMBL" id="CAK9254692.1"/>
    </source>
</evidence>
<comment type="similarity">
    <text evidence="1">Belongs to the WEB family.</text>
</comment>
<evidence type="ECO:0000256" key="2">
    <source>
        <dbReference type="SAM" id="Coils"/>
    </source>
</evidence>
<feature type="coiled-coil region" evidence="2">
    <location>
        <begin position="116"/>
        <end position="143"/>
    </location>
</feature>
<proteinExistence type="inferred from homology"/>
<keyword evidence="2" id="KW-0175">Coiled coil</keyword>
<feature type="coiled-coil region" evidence="2">
    <location>
        <begin position="538"/>
        <end position="572"/>
    </location>
</feature>
<dbReference type="PANTHER" id="PTHR32054">
    <property type="entry name" value="HEAVY CHAIN, PUTATIVE, EXPRESSED-RELATED-RELATED"/>
    <property type="match status" value="1"/>
</dbReference>
<dbReference type="PANTHER" id="PTHR32054:SF31">
    <property type="entry name" value="PROTEIN WEAK CHLOROPLAST MOVEMENT UNDER BLUE LIGHT 1"/>
    <property type="match status" value="1"/>
</dbReference>
<evidence type="ECO:0000256" key="1">
    <source>
        <dbReference type="ARBA" id="ARBA00005485"/>
    </source>
</evidence>
<dbReference type="EMBL" id="OZ020096">
    <property type="protein sequence ID" value="CAK9254692.1"/>
    <property type="molecule type" value="Genomic_DNA"/>
</dbReference>
<keyword evidence="4" id="KW-1185">Reference proteome</keyword>
<feature type="coiled-coil region" evidence="2">
    <location>
        <begin position="402"/>
        <end position="429"/>
    </location>
</feature>
<organism evidence="3 4">
    <name type="scientific">Sphagnum jensenii</name>
    <dbReference type="NCBI Taxonomy" id="128206"/>
    <lineage>
        <taxon>Eukaryota</taxon>
        <taxon>Viridiplantae</taxon>
        <taxon>Streptophyta</taxon>
        <taxon>Embryophyta</taxon>
        <taxon>Bryophyta</taxon>
        <taxon>Sphagnophytina</taxon>
        <taxon>Sphagnopsida</taxon>
        <taxon>Sphagnales</taxon>
        <taxon>Sphagnaceae</taxon>
        <taxon>Sphagnum</taxon>
    </lineage>
</organism>
<feature type="coiled-coil region" evidence="2">
    <location>
        <begin position="33"/>
        <end position="87"/>
    </location>
</feature>
<protein>
    <recommendedName>
        <fullName evidence="5">Myosin heavy chain</fullName>
    </recommendedName>
</protein>
<reference evidence="3 4" key="1">
    <citation type="submission" date="2024-02" db="EMBL/GenBank/DDBJ databases">
        <authorList>
            <consortium name="ELIXIR-Norway"/>
            <consortium name="Elixir Norway"/>
        </authorList>
    </citation>
    <scope>NUCLEOTIDE SEQUENCE [LARGE SCALE GENOMIC DNA]</scope>
</reference>
<dbReference type="Proteomes" id="UP001497444">
    <property type="component" value="Chromosome 1"/>
</dbReference>
<evidence type="ECO:0008006" key="5">
    <source>
        <dbReference type="Google" id="ProtNLM"/>
    </source>
</evidence>
<name>A0ABP0VJT9_9BRYO</name>
<dbReference type="InterPro" id="IPR008545">
    <property type="entry name" value="Web"/>
</dbReference>
<gene>
    <name evidence="3" type="ORF">CSSPJE1EN1_LOCUS170</name>
</gene>
<dbReference type="Pfam" id="PF05701">
    <property type="entry name" value="WEMBL"/>
    <property type="match status" value="1"/>
</dbReference>
<sequence>MAESRAEIDTAAPFASVKDALNIFGEGSCTRRMASLEAELHLAHIELTKLKEQLAASENNKDLCTLNEQLHDESTCHLEEKENLQEDLFPAAEDGNDSWQAQLDAALEQQRNTDDQETVRKEIELLQAELDVVNREYASTAANLACALNDIQSLREGMQGLIDAKALAEGQAGHFSTVAEMSAKRVDELTKDLSAMEESLSKANESRMEAEREFRTTLAAESKRLAAVANNAAAEVANLDEKVKETEAKLVSAIADLEKMEQELSSTKEREQNALKAEVAANLNLQRMKIDVEDAKVATEKVPDKSASLGHTVVEASAIQLEDTNAKLKKATEQETCLLASLASLKAELKNMSAELVNAKRETEDANARVEEVKNQSCAALETAALEEAKTKESLSSSMAALQQVTAQAEEAKAAAAEAIKDSVKLRQELEQAMAHTSTLESRLQAALMETEAARASEAMALQEIKYIKEKESTNRDNVQAGQEVTHSHEEYEVLTRKMHEAEELANKRVAAAIAQADAAKAVEREMQSKMDAARKLIECSQTAMREAIERAEAAEAAKSAVEGELRRWRDDGEQRRKAAVEAVIQAVSRNGAVKSNLANGSSKTLESTRSLSYAMSQNSNSTIIKDQEAPETLALALQHKFPGENKAKKNIFVTKFGPYFYKKIK</sequence>
<feature type="coiled-coil region" evidence="2">
    <location>
        <begin position="186"/>
        <end position="277"/>
    </location>
</feature>